<protein>
    <submittedName>
        <fullName evidence="1">Ecm9p</fullName>
    </submittedName>
</protein>
<dbReference type="PANTHER" id="PTHR11129:SF8">
    <property type="entry name" value="PROTEIN ECM9"/>
    <property type="match status" value="1"/>
</dbReference>
<organism evidence="1 2">
    <name type="scientific">Saccharomyces cerevisiae (strain JAY291)</name>
    <name type="common">Baker's yeast</name>
    <dbReference type="NCBI Taxonomy" id="574961"/>
    <lineage>
        <taxon>Eukaryota</taxon>
        <taxon>Fungi</taxon>
        <taxon>Dikarya</taxon>
        <taxon>Ascomycota</taxon>
        <taxon>Saccharomycotina</taxon>
        <taxon>Saccharomycetes</taxon>
        <taxon>Saccharomycetales</taxon>
        <taxon>Saccharomycetaceae</taxon>
        <taxon>Saccharomyces</taxon>
    </lineage>
</organism>
<evidence type="ECO:0000313" key="2">
    <source>
        <dbReference type="Proteomes" id="UP000008073"/>
    </source>
</evidence>
<dbReference type="AlphaFoldDB" id="C7GQG4"/>
<reference evidence="1 2" key="1">
    <citation type="journal article" date="2009" name="Genome Res.">
        <title>Genome structure of a Saccharomyces cerevisiae strain widely used in bioethanol production.</title>
        <authorList>
            <person name="Argueso J.L."/>
            <person name="Carazzolle M.F."/>
            <person name="Mieczkowski P.A."/>
            <person name="Duarte F.M."/>
            <person name="Netto O.V."/>
            <person name="Missawa S.K."/>
            <person name="Galzerani F."/>
            <person name="Costa G.G."/>
            <person name="Vidal R.O."/>
            <person name="Noronha M.F."/>
            <person name="Dominska M."/>
            <person name="Andrietta M.G."/>
            <person name="Andrietta S.R."/>
            <person name="Cunha A.F."/>
            <person name="Gomes L.H."/>
            <person name="Tavares F.C."/>
            <person name="Alcarde A.R."/>
            <person name="Dietrich F.S."/>
            <person name="McCusker J.H."/>
            <person name="Petes T.D."/>
            <person name="Pereira G.A."/>
        </authorList>
    </citation>
    <scope>NUCLEOTIDE SEQUENCE [LARGE SCALE GENOMIC DNA]</scope>
    <source>
        <strain evidence="1 2">JAY291</strain>
    </source>
</reference>
<evidence type="ECO:0000313" key="1">
    <source>
        <dbReference type="EMBL" id="EEU06949.1"/>
    </source>
</evidence>
<gene>
    <name evidence="1" type="primary">ECM9</name>
    <name evidence="1" type="ORF">C1Q_02561</name>
</gene>
<dbReference type="Gene3D" id="1.25.40.120">
    <property type="entry name" value="Protein prenylyltransferase"/>
    <property type="match status" value="1"/>
</dbReference>
<dbReference type="GO" id="GO:0004663">
    <property type="term" value="F:Rab geranylgeranyltransferase activity"/>
    <property type="evidence" value="ECO:0007669"/>
    <property type="project" value="TreeGrafter"/>
</dbReference>
<dbReference type="EMBL" id="ACFL01000120">
    <property type="protein sequence ID" value="EEU06949.1"/>
    <property type="molecule type" value="Genomic_DNA"/>
</dbReference>
<dbReference type="SUPFAM" id="SSF48439">
    <property type="entry name" value="Protein prenylyltransferase"/>
    <property type="match status" value="1"/>
</dbReference>
<name>C7GQG4_YEAS2</name>
<dbReference type="Proteomes" id="UP000008073">
    <property type="component" value="Unassembled WGS sequence"/>
</dbReference>
<dbReference type="OrthoDB" id="5358702at2759"/>
<accession>C7GQG4</accession>
<dbReference type="PANTHER" id="PTHR11129">
    <property type="entry name" value="PROTEIN FARNESYLTRANSFERASE ALPHA SUBUNIT/RAB GERANYLGERANYL TRANSFERASE ALPHA SUBUNIT"/>
    <property type="match status" value="1"/>
</dbReference>
<dbReference type="GO" id="GO:0005968">
    <property type="term" value="C:Rab-protein geranylgeranyltransferase complex"/>
    <property type="evidence" value="ECO:0007669"/>
    <property type="project" value="TreeGrafter"/>
</dbReference>
<sequence length="378" mass="44670">MQSSLPLCREFFEKITAYLDYHDFRLTITANQPSITLPYYVDEKAHSIELIIFKTTFLSLFQEAHTYFNKTFSDQSSGISNENIYYMTVGFLLTTPENKTVYNVHEDLLKRYFQDNSVLVIPDLLVKEVRLIQRLLCSSNNRINKSSSLWILYRKLFVLSLDANTLVLPDILFVFHSSGSQHFSNYYCWNTARWFYDNLPYNKRIELFNLTKRFCFQNVKDCSSWSALAYMVCQQEEKKTDNIRDFQRLTSSFNVPFKINKVDLNFQVQPADAFTQELVKWIDRTYAADWPPYLCLLQITKFNITLRIEMDSVLLTWRNEILNFEENSGHIKMINNTPIVPEKFSNDLLTSVNFAHFGYKKLFLNKFLDKNKKEQSDS</sequence>
<proteinExistence type="predicted"/>
<comment type="caution">
    <text evidence="1">The sequence shown here is derived from an EMBL/GenBank/DDBJ whole genome shotgun (WGS) entry which is preliminary data.</text>
</comment>